<dbReference type="EMBL" id="CP014854">
    <property type="protein sequence ID" value="ASI99098.1"/>
    <property type="molecule type" value="Genomic_DNA"/>
</dbReference>
<dbReference type="SUPFAM" id="SSF52374">
    <property type="entry name" value="Nucleotidylyl transferase"/>
    <property type="match status" value="1"/>
</dbReference>
<evidence type="ECO:0000256" key="8">
    <source>
        <dbReference type="HAMAP-Rule" id="MF_02115"/>
    </source>
</evidence>
<keyword evidence="3 8" id="KW-0808">Transferase</keyword>
<dbReference type="UniPathway" id="UPA00277">
    <property type="reaction ID" value="UER00407"/>
</dbReference>
<dbReference type="PANTHER" id="PTHR43793:SF1">
    <property type="entry name" value="FAD SYNTHASE"/>
    <property type="match status" value="1"/>
</dbReference>
<dbReference type="InterPro" id="IPR014729">
    <property type="entry name" value="Rossmann-like_a/b/a_fold"/>
</dbReference>
<keyword evidence="7 8" id="KW-0067">ATP-binding</keyword>
<dbReference type="GO" id="GO:0046444">
    <property type="term" value="P:FMN metabolic process"/>
    <property type="evidence" value="ECO:0007669"/>
    <property type="project" value="UniProtKB-UniRule"/>
</dbReference>
<accession>A0A218P2G4</accession>
<evidence type="ECO:0000256" key="4">
    <source>
        <dbReference type="ARBA" id="ARBA00022695"/>
    </source>
</evidence>
<dbReference type="AlphaFoldDB" id="A0A218P2G4"/>
<reference evidence="10 11" key="1">
    <citation type="submission" date="2016-03" db="EMBL/GenBank/DDBJ databases">
        <title>Complete genome sequence of Thermococcus celer.</title>
        <authorList>
            <person name="Oger P.M."/>
        </authorList>
    </citation>
    <scope>NUCLEOTIDE SEQUENCE [LARGE SCALE GENOMIC DNA]</scope>
    <source>
        <strain evidence="10 11">Vu 13</strain>
    </source>
</reference>
<gene>
    <name evidence="8" type="primary">ribL</name>
    <name evidence="10" type="ORF">A3L02_05710</name>
</gene>
<comment type="subunit">
    <text evidence="8">Homodimer.</text>
</comment>
<dbReference type="Pfam" id="PF01467">
    <property type="entry name" value="CTP_transf_like"/>
    <property type="match status" value="1"/>
</dbReference>
<feature type="binding site" evidence="8">
    <location>
        <begin position="16"/>
        <end position="17"/>
    </location>
    <ligand>
        <name>ATP</name>
        <dbReference type="ChEBI" id="CHEBI:30616"/>
    </ligand>
</feature>
<feature type="binding site" evidence="8">
    <location>
        <begin position="21"/>
        <end position="24"/>
    </location>
    <ligand>
        <name>ATP</name>
        <dbReference type="ChEBI" id="CHEBI:30616"/>
    </ligand>
</feature>
<dbReference type="NCBIfam" id="TIGR00125">
    <property type="entry name" value="cyt_tran_rel"/>
    <property type="match status" value="1"/>
</dbReference>
<sequence>MEKKEKGKIRVLVGGVFDILHVGHVHFLSQAKALGDELIVIVAHDETVRQQKGRKPVNSAEDRAELLKALKVVDEVYIGSPGRVDYELVKRIDPDVVAIGPDQAFNCERLKKELREHGIDAEVMRIPYLYKKDRAKTSKIIQRIVETFCE</sequence>
<dbReference type="HAMAP" id="MF_02115">
    <property type="entry name" value="FAD_synth_arch"/>
    <property type="match status" value="1"/>
</dbReference>
<dbReference type="PANTHER" id="PTHR43793">
    <property type="entry name" value="FAD SYNTHASE"/>
    <property type="match status" value="1"/>
</dbReference>
<dbReference type="OrthoDB" id="1912at2157"/>
<keyword evidence="2 8" id="KW-0288">FMN</keyword>
<evidence type="ECO:0000256" key="5">
    <source>
        <dbReference type="ARBA" id="ARBA00022741"/>
    </source>
</evidence>
<dbReference type="GO" id="GO:0006747">
    <property type="term" value="P:FAD biosynthetic process"/>
    <property type="evidence" value="ECO:0007669"/>
    <property type="project" value="UniProtKB-UniRule"/>
</dbReference>
<protein>
    <recommendedName>
        <fullName evidence="8">FAD synthase</fullName>
        <ecNumber evidence="8">2.7.7.2</ecNumber>
    </recommendedName>
    <alternativeName>
        <fullName evidence="8">FMN adenylyltransferase</fullName>
    </alternativeName>
    <alternativeName>
        <fullName evidence="8">Flavin adenine dinucleotide synthase</fullName>
    </alternativeName>
</protein>
<dbReference type="InterPro" id="IPR004821">
    <property type="entry name" value="Cyt_trans-like"/>
</dbReference>
<dbReference type="InterPro" id="IPR024902">
    <property type="entry name" value="FAD_synth_RibL"/>
</dbReference>
<evidence type="ECO:0000256" key="7">
    <source>
        <dbReference type="ARBA" id="ARBA00022840"/>
    </source>
</evidence>
<evidence type="ECO:0000256" key="6">
    <source>
        <dbReference type="ARBA" id="ARBA00022827"/>
    </source>
</evidence>
<keyword evidence="4 8" id="KW-0548">Nucleotidyltransferase</keyword>
<feature type="domain" description="Cytidyltransferase-like" evidence="9">
    <location>
        <begin position="12"/>
        <end position="143"/>
    </location>
</feature>
<dbReference type="KEGG" id="tce:A3L02_05710"/>
<comment type="caution">
    <text evidence="8">Lacks conserved residue(s) required for the propagation of feature annotation.</text>
</comment>
<keyword evidence="5 8" id="KW-0547">Nucleotide-binding</keyword>
<dbReference type="EC" id="2.7.7.2" evidence="8"/>
<comment type="pathway">
    <text evidence="8">Cofactor biosynthesis; FAD biosynthesis; FAD from FMN: step 1/1.</text>
</comment>
<dbReference type="Gene3D" id="3.40.50.620">
    <property type="entry name" value="HUPs"/>
    <property type="match status" value="1"/>
</dbReference>
<comment type="similarity">
    <text evidence="8">Belongs to the archaeal FAD synthase family.</text>
</comment>
<feature type="binding site" evidence="8">
    <location>
        <position position="102"/>
    </location>
    <ligand>
        <name>ATP</name>
        <dbReference type="ChEBI" id="CHEBI:30616"/>
    </ligand>
</feature>
<comment type="function">
    <text evidence="8">Catalyzes the transfer of the AMP portion of ATP to flavin mononucleotide (FMN) to produce flavin adenine dinucleotide (FAD) coenzyme.</text>
</comment>
<evidence type="ECO:0000259" key="9">
    <source>
        <dbReference type="Pfam" id="PF01467"/>
    </source>
</evidence>
<proteinExistence type="inferred from homology"/>
<evidence type="ECO:0000313" key="10">
    <source>
        <dbReference type="EMBL" id="ASI99098.1"/>
    </source>
</evidence>
<dbReference type="Proteomes" id="UP000197156">
    <property type="component" value="Chromosome"/>
</dbReference>
<dbReference type="GeneID" id="33324235"/>
<evidence type="ECO:0000256" key="2">
    <source>
        <dbReference type="ARBA" id="ARBA00022643"/>
    </source>
</evidence>
<evidence type="ECO:0000256" key="3">
    <source>
        <dbReference type="ARBA" id="ARBA00022679"/>
    </source>
</evidence>
<dbReference type="RefSeq" id="WP_088863039.1">
    <property type="nucleotide sequence ID" value="NZ_CP014854.1"/>
</dbReference>
<keyword evidence="11" id="KW-1185">Reference proteome</keyword>
<dbReference type="InterPro" id="IPR050385">
    <property type="entry name" value="Archaeal_FAD_synthase"/>
</dbReference>
<evidence type="ECO:0000313" key="11">
    <source>
        <dbReference type="Proteomes" id="UP000197156"/>
    </source>
</evidence>
<keyword evidence="1 8" id="KW-0285">Flavoprotein</keyword>
<comment type="cofactor">
    <cofactor evidence="8">
        <name>a divalent metal cation</name>
        <dbReference type="ChEBI" id="CHEBI:60240"/>
    </cofactor>
</comment>
<dbReference type="GO" id="GO:0003919">
    <property type="term" value="F:FMN adenylyltransferase activity"/>
    <property type="evidence" value="ECO:0007669"/>
    <property type="project" value="UniProtKB-UniRule"/>
</dbReference>
<dbReference type="GO" id="GO:0005524">
    <property type="term" value="F:ATP binding"/>
    <property type="evidence" value="ECO:0007669"/>
    <property type="project" value="UniProtKB-UniRule"/>
</dbReference>
<evidence type="ECO:0000256" key="1">
    <source>
        <dbReference type="ARBA" id="ARBA00022630"/>
    </source>
</evidence>
<comment type="catalytic activity">
    <reaction evidence="8">
        <text>FMN + ATP + H(+) = FAD + diphosphate</text>
        <dbReference type="Rhea" id="RHEA:17237"/>
        <dbReference type="ChEBI" id="CHEBI:15378"/>
        <dbReference type="ChEBI" id="CHEBI:30616"/>
        <dbReference type="ChEBI" id="CHEBI:33019"/>
        <dbReference type="ChEBI" id="CHEBI:57692"/>
        <dbReference type="ChEBI" id="CHEBI:58210"/>
        <dbReference type="EC" id="2.7.7.2"/>
    </reaction>
</comment>
<name>A0A218P2G4_THECE</name>
<organism evidence="10 11">
    <name type="scientific">Thermococcus celer Vu 13 = JCM 8558</name>
    <dbReference type="NCBI Taxonomy" id="1293037"/>
    <lineage>
        <taxon>Archaea</taxon>
        <taxon>Methanobacteriati</taxon>
        <taxon>Methanobacteriota</taxon>
        <taxon>Thermococci</taxon>
        <taxon>Thermococcales</taxon>
        <taxon>Thermococcaceae</taxon>
        <taxon>Thermococcus</taxon>
    </lineage>
</organism>
<keyword evidence="6 8" id="KW-0274">FAD</keyword>